<dbReference type="Proteomes" id="UP000520198">
    <property type="component" value="Unassembled WGS sequence"/>
</dbReference>
<protein>
    <submittedName>
        <fullName evidence="2">CGNR zinc finger domain-containing protein</fullName>
    </submittedName>
</protein>
<dbReference type="PANTHER" id="PTHR35525:SF3">
    <property type="entry name" value="BLL6575 PROTEIN"/>
    <property type="match status" value="1"/>
</dbReference>
<dbReference type="AlphaFoldDB" id="A0A7Y6Q364"/>
<dbReference type="InterPro" id="IPR023286">
    <property type="entry name" value="ABATE_dom_sf"/>
</dbReference>
<name>A0A7Y6Q364_9HYPH</name>
<comment type="caution">
    <text evidence="2">The sequence shown here is derived from an EMBL/GenBank/DDBJ whole genome shotgun (WGS) entry which is preliminary data.</text>
</comment>
<evidence type="ECO:0000313" key="3">
    <source>
        <dbReference type="Proteomes" id="UP000520198"/>
    </source>
</evidence>
<dbReference type="InterPro" id="IPR021005">
    <property type="entry name" value="Znf_CGNR"/>
</dbReference>
<proteinExistence type="predicted"/>
<gene>
    <name evidence="2" type="ORF">HT585_05110</name>
</gene>
<dbReference type="Gene3D" id="1.10.3300.10">
    <property type="entry name" value="Jann2411-like domain"/>
    <property type="match status" value="1"/>
</dbReference>
<feature type="domain" description="Zinc finger CGNR" evidence="1">
    <location>
        <begin position="147"/>
        <end position="186"/>
    </location>
</feature>
<dbReference type="InterPro" id="IPR010852">
    <property type="entry name" value="ABATE"/>
</dbReference>
<dbReference type="PANTHER" id="PTHR35525">
    <property type="entry name" value="BLL6575 PROTEIN"/>
    <property type="match status" value="1"/>
</dbReference>
<keyword evidence="3" id="KW-1185">Reference proteome</keyword>
<evidence type="ECO:0000313" key="2">
    <source>
        <dbReference type="EMBL" id="NVD38224.1"/>
    </source>
</evidence>
<evidence type="ECO:0000259" key="1">
    <source>
        <dbReference type="Pfam" id="PF11706"/>
    </source>
</evidence>
<organism evidence="2 3">
    <name type="scientific">Ensifer oleiphilus</name>
    <dbReference type="NCBI Taxonomy" id="2742698"/>
    <lineage>
        <taxon>Bacteria</taxon>
        <taxon>Pseudomonadati</taxon>
        <taxon>Pseudomonadota</taxon>
        <taxon>Alphaproteobacteria</taxon>
        <taxon>Hyphomicrobiales</taxon>
        <taxon>Rhizobiaceae</taxon>
        <taxon>Sinorhizobium/Ensifer group</taxon>
        <taxon>Ensifer</taxon>
    </lineage>
</organism>
<sequence>METTPFVGEPLALDLVNTRPLMGEQRVDLIGNTQGLAGWLRQQAGRLPKSLPVGFDQFGAEQLEPVHAVRDHVASAIRHLMEGRDVPAGDIAGLNTAMRSASVTRQLEWGDAPAVVSERAGSPGVQLAGFLAEDAALLLAGPDTRLIRKCEADDCVMLFIGNNARRRWCSAARCGNRVRVSRYYKRSKSS</sequence>
<accession>A0A7Y6Q364</accession>
<dbReference type="RefSeq" id="WP_176351891.1">
    <property type="nucleotide sequence ID" value="NZ_JABWDU010000001.1"/>
</dbReference>
<dbReference type="EMBL" id="JABWDU010000001">
    <property type="protein sequence ID" value="NVD38224.1"/>
    <property type="molecule type" value="Genomic_DNA"/>
</dbReference>
<dbReference type="SUPFAM" id="SSF160904">
    <property type="entry name" value="Jann2411-like"/>
    <property type="match status" value="1"/>
</dbReference>
<dbReference type="Pfam" id="PF11706">
    <property type="entry name" value="zf-CGNR"/>
    <property type="match status" value="1"/>
</dbReference>
<dbReference type="Pfam" id="PF07336">
    <property type="entry name" value="ABATE"/>
    <property type="match status" value="1"/>
</dbReference>
<reference evidence="2 3" key="1">
    <citation type="submission" date="2020-06" db="EMBL/GenBank/DDBJ databases">
        <authorList>
            <person name="Grouzdev D.S."/>
        </authorList>
    </citation>
    <scope>NUCLEOTIDE SEQUENCE [LARGE SCALE GENOMIC DNA]</scope>
    <source>
        <strain evidence="2 3">HO-A22</strain>
    </source>
</reference>